<evidence type="ECO:0000313" key="3">
    <source>
        <dbReference type="Proteomes" id="UP000651728"/>
    </source>
</evidence>
<feature type="compositionally biased region" description="Low complexity" evidence="1">
    <location>
        <begin position="67"/>
        <end position="107"/>
    </location>
</feature>
<evidence type="ECO:0000313" key="2">
    <source>
        <dbReference type="EMBL" id="GIH32351.1"/>
    </source>
</evidence>
<organism evidence="2 3">
    <name type="scientific">Microbispora amethystogenes</name>
    <dbReference type="NCBI Taxonomy" id="1427754"/>
    <lineage>
        <taxon>Bacteria</taxon>
        <taxon>Bacillati</taxon>
        <taxon>Actinomycetota</taxon>
        <taxon>Actinomycetes</taxon>
        <taxon>Streptosporangiales</taxon>
        <taxon>Streptosporangiaceae</taxon>
        <taxon>Microbispora</taxon>
    </lineage>
</organism>
<comment type="caution">
    <text evidence="2">The sequence shown here is derived from an EMBL/GenBank/DDBJ whole genome shotgun (WGS) entry which is preliminary data.</text>
</comment>
<evidence type="ECO:0000256" key="1">
    <source>
        <dbReference type="SAM" id="MobiDB-lite"/>
    </source>
</evidence>
<reference evidence="2 3" key="1">
    <citation type="submission" date="2021-01" db="EMBL/GenBank/DDBJ databases">
        <title>Whole genome shotgun sequence of Microbispora amethystogenes NBRC 101907.</title>
        <authorList>
            <person name="Komaki H."/>
            <person name="Tamura T."/>
        </authorList>
    </citation>
    <scope>NUCLEOTIDE SEQUENCE [LARGE SCALE GENOMIC DNA]</scope>
    <source>
        <strain evidence="2 3">NBRC 101907</strain>
    </source>
</reference>
<feature type="region of interest" description="Disordered" evidence="1">
    <location>
        <begin position="58"/>
        <end position="142"/>
    </location>
</feature>
<feature type="compositionally biased region" description="Low complexity" evidence="1">
    <location>
        <begin position="125"/>
        <end position="141"/>
    </location>
</feature>
<proteinExistence type="predicted"/>
<feature type="compositionally biased region" description="Basic and acidic residues" evidence="1">
    <location>
        <begin position="108"/>
        <end position="124"/>
    </location>
</feature>
<sequence length="214" mass="21598">MHSRLVLAVAGWLLAAALATGAGVAVLGLLGRPPAGPAERPMAAEEIRLALARATPLPDASGALAPGGSTDDSSDGSTADSSGGQGEASAAAPPEASGAARSPGTRTPDTRTPDTRTPDTRTPDTRAPATRTRGAEPAAARKLISTGAGSVIARCDGGLARLQSWTPAQGFRVDDVDPGPDDRARVRFESDEGKLEIEVRCAGGVPTPRISRHG</sequence>
<gene>
    <name evidence="2" type="ORF">Mam01_25150</name>
</gene>
<keyword evidence="3" id="KW-1185">Reference proteome</keyword>
<dbReference type="Proteomes" id="UP000651728">
    <property type="component" value="Unassembled WGS sequence"/>
</dbReference>
<name>A0ABQ4FC17_9ACTN</name>
<protein>
    <recommendedName>
        <fullName evidence="4">Septum formation initiator</fullName>
    </recommendedName>
</protein>
<dbReference type="RefSeq" id="WP_204285521.1">
    <property type="nucleotide sequence ID" value="NZ_BAABEJ010000004.1"/>
</dbReference>
<dbReference type="EMBL" id="BOOB01000017">
    <property type="protein sequence ID" value="GIH32351.1"/>
    <property type="molecule type" value="Genomic_DNA"/>
</dbReference>
<accession>A0ABQ4FC17</accession>
<evidence type="ECO:0008006" key="4">
    <source>
        <dbReference type="Google" id="ProtNLM"/>
    </source>
</evidence>